<evidence type="ECO:0000313" key="1">
    <source>
        <dbReference type="EMBL" id="KAK5545884.1"/>
    </source>
</evidence>
<dbReference type="Gene3D" id="3.40.50.300">
    <property type="entry name" value="P-loop containing nucleotide triphosphate hydrolases"/>
    <property type="match status" value="1"/>
</dbReference>
<dbReference type="InterPro" id="IPR040632">
    <property type="entry name" value="Sulfotransfer_4"/>
</dbReference>
<dbReference type="EMBL" id="JAXLQG010000001">
    <property type="protein sequence ID" value="KAK5545884.1"/>
    <property type="molecule type" value="Genomic_DNA"/>
</dbReference>
<proteinExistence type="predicted"/>
<dbReference type="PANTHER" id="PTHR36978">
    <property type="entry name" value="P-LOOP CONTAINING NUCLEOTIDE TRIPHOSPHATE HYDROLASE"/>
    <property type="match status" value="1"/>
</dbReference>
<gene>
    <name evidence="1" type="ORF">LTR25_000894</name>
</gene>
<name>A0AAV9QLS2_9PEZI</name>
<evidence type="ECO:0008006" key="3">
    <source>
        <dbReference type="Google" id="ProtNLM"/>
    </source>
</evidence>
<evidence type="ECO:0000313" key="2">
    <source>
        <dbReference type="Proteomes" id="UP001345827"/>
    </source>
</evidence>
<dbReference type="PANTHER" id="PTHR36978:SF4">
    <property type="entry name" value="P-LOOP CONTAINING NUCLEOSIDE TRIPHOSPHATE HYDROLASE PROTEIN"/>
    <property type="match status" value="1"/>
</dbReference>
<reference evidence="1 2" key="1">
    <citation type="submission" date="2023-06" db="EMBL/GenBank/DDBJ databases">
        <title>Black Yeasts Isolated from many extreme environments.</title>
        <authorList>
            <person name="Coleine C."/>
            <person name="Stajich J.E."/>
            <person name="Selbmann L."/>
        </authorList>
    </citation>
    <scope>NUCLEOTIDE SEQUENCE [LARGE SCALE GENOMIC DNA]</scope>
    <source>
        <strain evidence="1 2">CCFEE 5887</strain>
    </source>
</reference>
<dbReference type="SUPFAM" id="SSF52540">
    <property type="entry name" value="P-loop containing nucleoside triphosphate hydrolases"/>
    <property type="match status" value="1"/>
</dbReference>
<dbReference type="AlphaFoldDB" id="A0AAV9QLS2"/>
<keyword evidence="2" id="KW-1185">Reference proteome</keyword>
<protein>
    <recommendedName>
        <fullName evidence="3">Sulfotransferase family protein</fullName>
    </recommendedName>
</protein>
<sequence length="269" mass="30663">MSPPHGPKPQVPATFPGPLQVIAAGLPRCATSTLKEVFEDHLAIGPCMHMNRCLPHPATMKLVHDALREPDTPKRRAILYTLFDGYAATADFPGHLFIEDLIDLYPDAKVVLNVRKGGATDWEASMKTTIAPFMSWQYRVACWWSVPDWWHYQTEMAWEDDVKKRFGVDHFWDAAAYDAHNDWVKRLCQERGRDVLVWEPGMGWDGLCEFVDRKEPTVPLPRNNDRAKMEKVVQWRIALGLRLWAKRAGLTIALSVVGSWGLGRMLSIM</sequence>
<comment type="caution">
    <text evidence="1">The sequence shown here is derived from an EMBL/GenBank/DDBJ whole genome shotgun (WGS) entry which is preliminary data.</text>
</comment>
<dbReference type="Proteomes" id="UP001345827">
    <property type="component" value="Unassembled WGS sequence"/>
</dbReference>
<accession>A0AAV9QLS2</accession>
<dbReference type="Pfam" id="PF17784">
    <property type="entry name" value="Sulfotransfer_4"/>
    <property type="match status" value="1"/>
</dbReference>
<organism evidence="1 2">
    <name type="scientific">Vermiconidia calcicola</name>
    <dbReference type="NCBI Taxonomy" id="1690605"/>
    <lineage>
        <taxon>Eukaryota</taxon>
        <taxon>Fungi</taxon>
        <taxon>Dikarya</taxon>
        <taxon>Ascomycota</taxon>
        <taxon>Pezizomycotina</taxon>
        <taxon>Dothideomycetes</taxon>
        <taxon>Dothideomycetidae</taxon>
        <taxon>Mycosphaerellales</taxon>
        <taxon>Extremaceae</taxon>
        <taxon>Vermiconidia</taxon>
    </lineage>
</organism>
<dbReference type="InterPro" id="IPR027417">
    <property type="entry name" value="P-loop_NTPase"/>
</dbReference>